<feature type="non-terminal residue" evidence="1">
    <location>
        <position position="94"/>
    </location>
</feature>
<name>A0AAD8A800_DIPPU</name>
<proteinExistence type="predicted"/>
<protein>
    <submittedName>
        <fullName evidence="1">Uncharacterized protein</fullName>
    </submittedName>
</protein>
<gene>
    <name evidence="1" type="ORF">L9F63_014719</name>
</gene>
<keyword evidence="2" id="KW-1185">Reference proteome</keyword>
<evidence type="ECO:0000313" key="2">
    <source>
        <dbReference type="Proteomes" id="UP001233999"/>
    </source>
</evidence>
<reference evidence="1" key="2">
    <citation type="submission" date="2023-05" db="EMBL/GenBank/DDBJ databases">
        <authorList>
            <person name="Fouks B."/>
        </authorList>
    </citation>
    <scope>NUCLEOTIDE SEQUENCE</scope>
    <source>
        <strain evidence="1">Stay&amp;Tobe</strain>
        <tissue evidence="1">Testes</tissue>
    </source>
</reference>
<organism evidence="1 2">
    <name type="scientific">Diploptera punctata</name>
    <name type="common">Pacific beetle cockroach</name>
    <dbReference type="NCBI Taxonomy" id="6984"/>
    <lineage>
        <taxon>Eukaryota</taxon>
        <taxon>Metazoa</taxon>
        <taxon>Ecdysozoa</taxon>
        <taxon>Arthropoda</taxon>
        <taxon>Hexapoda</taxon>
        <taxon>Insecta</taxon>
        <taxon>Pterygota</taxon>
        <taxon>Neoptera</taxon>
        <taxon>Polyneoptera</taxon>
        <taxon>Dictyoptera</taxon>
        <taxon>Blattodea</taxon>
        <taxon>Blaberoidea</taxon>
        <taxon>Blaberidae</taxon>
        <taxon>Diplopterinae</taxon>
        <taxon>Diploptera</taxon>
    </lineage>
</organism>
<comment type="caution">
    <text evidence="1">The sequence shown here is derived from an EMBL/GenBank/DDBJ whole genome shotgun (WGS) entry which is preliminary data.</text>
</comment>
<evidence type="ECO:0000313" key="1">
    <source>
        <dbReference type="EMBL" id="KAJ9593746.1"/>
    </source>
</evidence>
<dbReference type="Proteomes" id="UP001233999">
    <property type="component" value="Unassembled WGS sequence"/>
</dbReference>
<dbReference type="EMBL" id="JASPKZ010003409">
    <property type="protein sequence ID" value="KAJ9593746.1"/>
    <property type="molecule type" value="Genomic_DNA"/>
</dbReference>
<reference evidence="1" key="1">
    <citation type="journal article" date="2023" name="IScience">
        <title>Live-bearing cockroach genome reveals convergent evolutionary mechanisms linked to viviparity in insects and beyond.</title>
        <authorList>
            <person name="Fouks B."/>
            <person name="Harrison M.C."/>
            <person name="Mikhailova A.A."/>
            <person name="Marchal E."/>
            <person name="English S."/>
            <person name="Carruthers M."/>
            <person name="Jennings E.C."/>
            <person name="Chiamaka E.L."/>
            <person name="Frigard R.A."/>
            <person name="Pippel M."/>
            <person name="Attardo G.M."/>
            <person name="Benoit J.B."/>
            <person name="Bornberg-Bauer E."/>
            <person name="Tobe S.S."/>
        </authorList>
    </citation>
    <scope>NUCLEOTIDE SEQUENCE</scope>
    <source>
        <strain evidence="1">Stay&amp;Tobe</strain>
    </source>
</reference>
<dbReference type="AlphaFoldDB" id="A0AAD8A800"/>
<sequence length="94" mass="10556">FLASKIQSQIHLTPLGRTRKVSMNDSFQFIIFEEKNYKGHVDILREPEKCSLAARGHITAALWLAVTPTLIRILQNITLKAIISLLLNGLESLS</sequence>
<feature type="non-terminal residue" evidence="1">
    <location>
        <position position="1"/>
    </location>
</feature>
<accession>A0AAD8A800</accession>